<protein>
    <recommendedName>
        <fullName evidence="5">Large membrane protein</fullName>
    </recommendedName>
</protein>
<dbReference type="EMBL" id="VOKX01000037">
    <property type="protein sequence ID" value="KAB7842593.1"/>
    <property type="molecule type" value="Genomic_DNA"/>
</dbReference>
<proteinExistence type="predicted"/>
<evidence type="ECO:0000313" key="3">
    <source>
        <dbReference type="EMBL" id="KAB7842593.1"/>
    </source>
</evidence>
<gene>
    <name evidence="3" type="ORF">FRZ00_19530</name>
</gene>
<keyword evidence="4" id="KW-1185">Reference proteome</keyword>
<keyword evidence="2" id="KW-1133">Transmembrane helix</keyword>
<feature type="compositionally biased region" description="Low complexity" evidence="1">
    <location>
        <begin position="324"/>
        <end position="344"/>
    </location>
</feature>
<feature type="region of interest" description="Disordered" evidence="1">
    <location>
        <begin position="37"/>
        <end position="90"/>
    </location>
</feature>
<evidence type="ECO:0000256" key="2">
    <source>
        <dbReference type="SAM" id="Phobius"/>
    </source>
</evidence>
<feature type="region of interest" description="Disordered" evidence="1">
    <location>
        <begin position="172"/>
        <end position="215"/>
    </location>
</feature>
<keyword evidence="2" id="KW-0472">Membrane</keyword>
<dbReference type="OrthoDB" id="3830613at2"/>
<evidence type="ECO:0000313" key="4">
    <source>
        <dbReference type="Proteomes" id="UP000327000"/>
    </source>
</evidence>
<name>A0A5N5W5D7_STRMB</name>
<reference evidence="3 4" key="1">
    <citation type="journal article" date="2019" name="Microb. Cell Fact.">
        <title>Exploring novel herbicidin analogues by transcriptional regulator overexpression and MS/MS molecular networking.</title>
        <authorList>
            <person name="Shi Y."/>
            <person name="Gu R."/>
            <person name="Li Y."/>
            <person name="Wang X."/>
            <person name="Ren W."/>
            <person name="Li X."/>
            <person name="Wang L."/>
            <person name="Xie Y."/>
            <person name="Hong B."/>
        </authorList>
    </citation>
    <scope>NUCLEOTIDE SEQUENCE [LARGE SCALE GENOMIC DNA]</scope>
    <source>
        <strain evidence="3 4">US-43</strain>
    </source>
</reference>
<feature type="transmembrane region" description="Helical" evidence="2">
    <location>
        <begin position="19"/>
        <end position="39"/>
    </location>
</feature>
<feature type="region of interest" description="Disordered" evidence="1">
    <location>
        <begin position="320"/>
        <end position="346"/>
    </location>
</feature>
<dbReference type="RefSeq" id="WP_152264359.1">
    <property type="nucleotide sequence ID" value="NZ_JBFADJ010000039.1"/>
</dbReference>
<organism evidence="3 4">
    <name type="scientific">Streptomyces mobaraensis</name>
    <name type="common">Streptoverticillium mobaraense</name>
    <dbReference type="NCBI Taxonomy" id="35621"/>
    <lineage>
        <taxon>Bacteria</taxon>
        <taxon>Bacillati</taxon>
        <taxon>Actinomycetota</taxon>
        <taxon>Actinomycetes</taxon>
        <taxon>Kitasatosporales</taxon>
        <taxon>Streptomycetaceae</taxon>
        <taxon>Streptomyces</taxon>
    </lineage>
</organism>
<sequence length="506" mass="50112">MGTEGDTSGKRRRKYSPPVVASVAAAVLLAGGGGAYWAATAGGDSSGPAAEERAVPPPPLALDDDGGAGGSSGPPPGIAVGEPDPNGGGTRYRVEGKLPDGPARAPVYTAGRAPTAADVAALARALGVKGEPRKADGVWTVGSGAEPTLQVGADAPGDWTYALHGIPGGKPCVHPPGAGPEKDRSDDAPACPSFRDSHDRPGGSDPAAARPVSEERARAAARPVLAALGLGDAKVDASRVFGAVRTVAADPVLGGLPTYGRQTVLRVGADGRVTDGAGAVVTPVKGAEYPLVGAARALDELNRRAGKAGVRIGGCATPVPADEGAGSSPGAAASGPGSPPCAGGTLPRASVPIRGATFALAARSVGGRPALVPSWLFEAAVPGGGKATVTVVEPAVDPKYLTSARGTRPAPGGGPGRAVPAQVTSYSADGTRLTLHFWGGVCSDYAASASAQSTAAVTVKVTGVEREPGRPCVLMARRFDRKVALDRPLDGRKVVDVVTGEPVPRG</sequence>
<evidence type="ECO:0000256" key="1">
    <source>
        <dbReference type="SAM" id="MobiDB-lite"/>
    </source>
</evidence>
<dbReference type="AlphaFoldDB" id="A0A5N5W5D7"/>
<keyword evidence="2" id="KW-0812">Transmembrane</keyword>
<comment type="caution">
    <text evidence="3">The sequence shown here is derived from an EMBL/GenBank/DDBJ whole genome shotgun (WGS) entry which is preliminary data.</text>
</comment>
<dbReference type="Proteomes" id="UP000327000">
    <property type="component" value="Unassembled WGS sequence"/>
</dbReference>
<evidence type="ECO:0008006" key="5">
    <source>
        <dbReference type="Google" id="ProtNLM"/>
    </source>
</evidence>
<accession>A0A5N5W5D7</accession>